<dbReference type="SUPFAM" id="SSF52540">
    <property type="entry name" value="P-loop containing nucleoside triphosphate hydrolases"/>
    <property type="match status" value="1"/>
</dbReference>
<proteinExistence type="predicted"/>
<evidence type="ECO:0000313" key="2">
    <source>
        <dbReference type="Proteomes" id="UP000316092"/>
    </source>
</evidence>
<dbReference type="InterPro" id="IPR052922">
    <property type="entry name" value="Cytidylate_Kinase-2"/>
</dbReference>
<gene>
    <name evidence="1" type="ORF">FNU79_04985</name>
</gene>
<organism evidence="1 2">
    <name type="scientific">Deinococcus detaillensis</name>
    <dbReference type="NCBI Taxonomy" id="2592048"/>
    <lineage>
        <taxon>Bacteria</taxon>
        <taxon>Thermotogati</taxon>
        <taxon>Deinococcota</taxon>
        <taxon>Deinococci</taxon>
        <taxon>Deinococcales</taxon>
        <taxon>Deinococcaceae</taxon>
        <taxon>Deinococcus</taxon>
    </lineage>
</organism>
<dbReference type="EMBL" id="VKDB01000003">
    <property type="protein sequence ID" value="TSA87240.1"/>
    <property type="molecule type" value="Genomic_DNA"/>
</dbReference>
<dbReference type="OrthoDB" id="1201990at2"/>
<reference evidence="1 2" key="1">
    <citation type="submission" date="2019-07" db="EMBL/GenBank/DDBJ databases">
        <title>Deinococcus detaillus sp. nov., isolated from humus soil in Antarctica.</title>
        <authorList>
            <person name="Zhang K."/>
        </authorList>
    </citation>
    <scope>NUCLEOTIDE SEQUENCE [LARGE SCALE GENOMIC DNA]</scope>
    <source>
        <strain evidence="1 2">H1</strain>
    </source>
</reference>
<sequence length="192" mass="22189">MPAPLPLPLHCVLVIGTTGSGKTTLARQLAAHLNVPHAEQDAWNHLPNWQEAPLAEFRAQVERFTAQEAWVMDGNYSKAQDIGWARADSVVWLDYSGWVVFWQLLRRTLRRMASGEELWNGNREDWRTLLKKDGILAWFFRTHWRNRRRMPPKIATYPHLQVVRLSSPSECERWLRALKDESVSQAPASPLS</sequence>
<keyword evidence="2" id="KW-1185">Reference proteome</keyword>
<dbReference type="Gene3D" id="3.40.50.300">
    <property type="entry name" value="P-loop containing nucleotide triphosphate hydrolases"/>
    <property type="match status" value="1"/>
</dbReference>
<protein>
    <submittedName>
        <fullName evidence="1">AAA family ATPase</fullName>
    </submittedName>
</protein>
<accession>A0A553V417</accession>
<dbReference type="AlphaFoldDB" id="A0A553V417"/>
<dbReference type="PANTHER" id="PTHR37816:SF1">
    <property type="entry name" value="TOXIN"/>
    <property type="match status" value="1"/>
</dbReference>
<comment type="caution">
    <text evidence="1">The sequence shown here is derived from an EMBL/GenBank/DDBJ whole genome shotgun (WGS) entry which is preliminary data.</text>
</comment>
<evidence type="ECO:0000313" key="1">
    <source>
        <dbReference type="EMBL" id="TSA87240.1"/>
    </source>
</evidence>
<name>A0A553V417_9DEIO</name>
<dbReference type="RefSeq" id="WP_143719784.1">
    <property type="nucleotide sequence ID" value="NZ_VKDB01000003.1"/>
</dbReference>
<dbReference type="Proteomes" id="UP000316092">
    <property type="component" value="Unassembled WGS sequence"/>
</dbReference>
<dbReference type="InterPro" id="IPR027417">
    <property type="entry name" value="P-loop_NTPase"/>
</dbReference>
<dbReference type="PANTHER" id="PTHR37816">
    <property type="entry name" value="YALI0E33011P"/>
    <property type="match status" value="1"/>
</dbReference>